<proteinExistence type="predicted"/>
<dbReference type="EMBL" id="BARW01039538">
    <property type="protein sequence ID" value="GAJ21104.1"/>
    <property type="molecule type" value="Genomic_DNA"/>
</dbReference>
<dbReference type="CDD" id="cd00102">
    <property type="entry name" value="IPT"/>
    <property type="match status" value="1"/>
</dbReference>
<dbReference type="AlphaFoldDB" id="X1UUF1"/>
<reference evidence="1" key="1">
    <citation type="journal article" date="2014" name="Front. Microbiol.">
        <title>High frequency of phylogenetically diverse reductive dehalogenase-homologous genes in deep subseafloor sedimentary metagenomes.</title>
        <authorList>
            <person name="Kawai M."/>
            <person name="Futagami T."/>
            <person name="Toyoda A."/>
            <person name="Takaki Y."/>
            <person name="Nishi S."/>
            <person name="Hori S."/>
            <person name="Arai W."/>
            <person name="Tsubouchi T."/>
            <person name="Morono Y."/>
            <person name="Uchiyama I."/>
            <person name="Ito T."/>
            <person name="Fujiyama A."/>
            <person name="Inagaki F."/>
            <person name="Takami H."/>
        </authorList>
    </citation>
    <scope>NUCLEOTIDE SEQUENCE</scope>
    <source>
        <strain evidence="1">Expedition CK06-06</strain>
    </source>
</reference>
<name>X1UUF1_9ZZZZ</name>
<protein>
    <recommendedName>
        <fullName evidence="2">IPT/TIG domain-containing protein</fullName>
    </recommendedName>
</protein>
<accession>X1UUF1</accession>
<evidence type="ECO:0000313" key="1">
    <source>
        <dbReference type="EMBL" id="GAJ21104.1"/>
    </source>
</evidence>
<sequence>ESLKVSPTKGEIGDKITVTGSDYDYYDKVYIYFSSQEADKGDYIDDDLEGIWEEVKTTYANGEGKISTYFKVPSELTDGDEEEDVRGGEYFVYTTYTKEGKIRAVRKFTVTGITISPTEGPVGTEVEIEGVGFDKEEDIEV</sequence>
<dbReference type="Gene3D" id="2.60.40.230">
    <property type="entry name" value="Neocarzinostatin-like"/>
    <property type="match status" value="1"/>
</dbReference>
<feature type="non-terminal residue" evidence="1">
    <location>
        <position position="1"/>
    </location>
</feature>
<comment type="caution">
    <text evidence="1">The sequence shown here is derived from an EMBL/GenBank/DDBJ whole genome shotgun (WGS) entry which is preliminary data.</text>
</comment>
<evidence type="ECO:0008006" key="2">
    <source>
        <dbReference type="Google" id="ProtNLM"/>
    </source>
</evidence>
<feature type="non-terminal residue" evidence="1">
    <location>
        <position position="141"/>
    </location>
</feature>
<organism evidence="1">
    <name type="scientific">marine sediment metagenome</name>
    <dbReference type="NCBI Taxonomy" id="412755"/>
    <lineage>
        <taxon>unclassified sequences</taxon>
        <taxon>metagenomes</taxon>
        <taxon>ecological metagenomes</taxon>
    </lineage>
</organism>
<gene>
    <name evidence="1" type="ORF">S12H4_60181</name>
</gene>